<comment type="caution">
    <text evidence="1">The sequence shown here is derived from an EMBL/GenBank/DDBJ whole genome shotgun (WGS) entry which is preliminary data.</text>
</comment>
<evidence type="ECO:0000313" key="2">
    <source>
        <dbReference type="Proteomes" id="UP001151760"/>
    </source>
</evidence>
<keyword evidence="2" id="KW-1185">Reference proteome</keyword>
<name>A0ABQ5C601_9ASTR</name>
<reference evidence="1" key="2">
    <citation type="submission" date="2022-01" db="EMBL/GenBank/DDBJ databases">
        <authorList>
            <person name="Yamashiro T."/>
            <person name="Shiraishi A."/>
            <person name="Satake H."/>
            <person name="Nakayama K."/>
        </authorList>
    </citation>
    <scope>NUCLEOTIDE SEQUENCE</scope>
</reference>
<organism evidence="1 2">
    <name type="scientific">Tanacetum coccineum</name>
    <dbReference type="NCBI Taxonomy" id="301880"/>
    <lineage>
        <taxon>Eukaryota</taxon>
        <taxon>Viridiplantae</taxon>
        <taxon>Streptophyta</taxon>
        <taxon>Embryophyta</taxon>
        <taxon>Tracheophyta</taxon>
        <taxon>Spermatophyta</taxon>
        <taxon>Magnoliopsida</taxon>
        <taxon>eudicotyledons</taxon>
        <taxon>Gunneridae</taxon>
        <taxon>Pentapetalae</taxon>
        <taxon>asterids</taxon>
        <taxon>campanulids</taxon>
        <taxon>Asterales</taxon>
        <taxon>Asteraceae</taxon>
        <taxon>Asteroideae</taxon>
        <taxon>Anthemideae</taxon>
        <taxon>Anthemidinae</taxon>
        <taxon>Tanacetum</taxon>
    </lineage>
</organism>
<evidence type="ECO:0000313" key="1">
    <source>
        <dbReference type="EMBL" id="GJT22058.1"/>
    </source>
</evidence>
<gene>
    <name evidence="1" type="ORF">Tco_0891995</name>
</gene>
<protein>
    <submittedName>
        <fullName evidence="1">Uncharacterized protein</fullName>
    </submittedName>
</protein>
<dbReference type="EMBL" id="BQNB010013939">
    <property type="protein sequence ID" value="GJT22058.1"/>
    <property type="molecule type" value="Genomic_DNA"/>
</dbReference>
<sequence>MYTFSPMMVANFRKHHCRVCPYTREVLVLSTNLEIQTKHYSLVFRNRRGDEAIIKKLTHESWKIRIHRYIRGKPNGKLIWKSIQNGPTPHPMITDLILLFSVLHLFNTSIKSSTGKEIGDNVEMLMQGSVGLIQQRKEDLSYTISQSLRASCQKDSKEKEQSTSIVDPLAYVAHTTSAPVLSSPSTPSPQPTAQSPNDALMATMTQIANLLSGFQKLFHHQQPSSGLPPNQGTMLRCMMVTLLLEQFCGRLQEISTYQRFDCHWECDLIDVFVGNALVDDKLAMKATAALGAPSSV</sequence>
<reference evidence="1" key="1">
    <citation type="journal article" date="2022" name="Int. J. Mol. Sci.">
        <title>Draft Genome of Tanacetum Coccineum: Genomic Comparison of Closely Related Tanacetum-Family Plants.</title>
        <authorList>
            <person name="Yamashiro T."/>
            <person name="Shiraishi A."/>
            <person name="Nakayama K."/>
            <person name="Satake H."/>
        </authorList>
    </citation>
    <scope>NUCLEOTIDE SEQUENCE</scope>
</reference>
<accession>A0ABQ5C601</accession>
<dbReference type="Proteomes" id="UP001151760">
    <property type="component" value="Unassembled WGS sequence"/>
</dbReference>
<proteinExistence type="predicted"/>